<dbReference type="GO" id="GO:0016020">
    <property type="term" value="C:membrane"/>
    <property type="evidence" value="ECO:0007669"/>
    <property type="project" value="UniProtKB-SubCell"/>
</dbReference>
<dbReference type="Pfam" id="PF00672">
    <property type="entry name" value="HAMP"/>
    <property type="match status" value="1"/>
</dbReference>
<feature type="domain" description="Histidine kinase" evidence="11">
    <location>
        <begin position="609"/>
        <end position="841"/>
    </location>
</feature>
<feature type="coiled-coil region" evidence="10">
    <location>
        <begin position="223"/>
        <end position="257"/>
    </location>
</feature>
<dbReference type="Proteomes" id="UP000235916">
    <property type="component" value="Unassembled WGS sequence"/>
</dbReference>
<dbReference type="InterPro" id="IPR003660">
    <property type="entry name" value="HAMP_dom"/>
</dbReference>
<evidence type="ECO:0000256" key="6">
    <source>
        <dbReference type="ARBA" id="ARBA00022741"/>
    </source>
</evidence>
<dbReference type="PROSITE" id="PS50885">
    <property type="entry name" value="HAMP"/>
    <property type="match status" value="1"/>
</dbReference>
<dbReference type="InterPro" id="IPR036890">
    <property type="entry name" value="HATPase_C_sf"/>
</dbReference>
<dbReference type="InterPro" id="IPR050351">
    <property type="entry name" value="BphY/WalK/GraS-like"/>
</dbReference>
<evidence type="ECO:0000256" key="8">
    <source>
        <dbReference type="ARBA" id="ARBA00022840"/>
    </source>
</evidence>
<keyword evidence="8" id="KW-0067">ATP-binding</keyword>
<feature type="coiled-coil region" evidence="10">
    <location>
        <begin position="548"/>
        <end position="597"/>
    </location>
</feature>
<dbReference type="Gene3D" id="3.30.565.10">
    <property type="entry name" value="Histidine kinase-like ATPase, C-terminal domain"/>
    <property type="match status" value="1"/>
</dbReference>
<accession>A0A2N8KRN2</accession>
<feature type="domain" description="HAMP" evidence="12">
    <location>
        <begin position="184"/>
        <end position="238"/>
    </location>
</feature>
<evidence type="ECO:0000313" key="14">
    <source>
        <dbReference type="Proteomes" id="UP000235916"/>
    </source>
</evidence>
<keyword evidence="4" id="KW-0597">Phosphoprotein</keyword>
<evidence type="ECO:0000256" key="2">
    <source>
        <dbReference type="ARBA" id="ARBA00004370"/>
    </source>
</evidence>
<dbReference type="OrthoDB" id="9177862at2"/>
<dbReference type="PRINTS" id="PR00344">
    <property type="entry name" value="BCTRLSENSOR"/>
</dbReference>
<protein>
    <recommendedName>
        <fullName evidence="3">histidine kinase</fullName>
        <ecNumber evidence="3">2.7.13.3</ecNumber>
    </recommendedName>
</protein>
<keyword evidence="7" id="KW-0418">Kinase</keyword>
<evidence type="ECO:0000256" key="9">
    <source>
        <dbReference type="ARBA" id="ARBA00023012"/>
    </source>
</evidence>
<dbReference type="GO" id="GO:0005524">
    <property type="term" value="F:ATP binding"/>
    <property type="evidence" value="ECO:0007669"/>
    <property type="project" value="UniProtKB-KW"/>
</dbReference>
<dbReference type="Pfam" id="PF02518">
    <property type="entry name" value="HATPase_c"/>
    <property type="match status" value="1"/>
</dbReference>
<dbReference type="SMART" id="SM00304">
    <property type="entry name" value="HAMP"/>
    <property type="match status" value="1"/>
</dbReference>
<dbReference type="CDD" id="cd06225">
    <property type="entry name" value="HAMP"/>
    <property type="match status" value="1"/>
</dbReference>
<dbReference type="AlphaFoldDB" id="A0A2N8KRN2"/>
<dbReference type="EC" id="2.7.13.3" evidence="3"/>
<name>A0A2N8KRN2_9BURK</name>
<keyword evidence="9" id="KW-0902">Two-component regulatory system</keyword>
<evidence type="ECO:0000256" key="4">
    <source>
        <dbReference type="ARBA" id="ARBA00022553"/>
    </source>
</evidence>
<evidence type="ECO:0000256" key="3">
    <source>
        <dbReference type="ARBA" id="ARBA00012438"/>
    </source>
</evidence>
<dbReference type="SUPFAM" id="SSF55874">
    <property type="entry name" value="ATPase domain of HSP90 chaperone/DNA topoisomerase II/histidine kinase"/>
    <property type="match status" value="1"/>
</dbReference>
<evidence type="ECO:0000256" key="5">
    <source>
        <dbReference type="ARBA" id="ARBA00022679"/>
    </source>
</evidence>
<dbReference type="PANTHER" id="PTHR42878:SF7">
    <property type="entry name" value="SENSOR HISTIDINE KINASE GLRK"/>
    <property type="match status" value="1"/>
</dbReference>
<dbReference type="InterPro" id="IPR005467">
    <property type="entry name" value="His_kinase_dom"/>
</dbReference>
<comment type="subcellular location">
    <subcellularLocation>
        <location evidence="2">Membrane</location>
    </subcellularLocation>
</comment>
<dbReference type="GO" id="GO:0007234">
    <property type="term" value="P:osmosensory signaling via phosphorelay pathway"/>
    <property type="evidence" value="ECO:0007669"/>
    <property type="project" value="TreeGrafter"/>
</dbReference>
<sequence>MRMALMPIRRLSVLLIMAVCVGSLLLSSVMHAWYEARGAREALGFELSSLATLLGNRSTAAIAFDDSRTAEENLAALREIRHVAQACLYGSEGALFARFERQPEQRCAAQLPAAEAAQSGLSIEDAWVRVRQPIHLDEQKVAVLAMASSLEAVHQRLWRQLQLQAGVVLLAALLALAVSLRMQRLISQPLLALGQVARNIVQSRDYRLRAPELMGPLELGQLAQSFNRLMATIEQQNQELEAGRQAAQGRLERLRASQRALSGLAKSEAVARADLPALVQALSLAAGDLFPGCRVRVGLPESPQAGAPTVAAGLAHAQQQGERSLAVAHVVRDERLSTAQAEALRAAGVMAFLWAAAGASPAGQLVHVCLERGEAERHWSADDIAVLCEMADLLALVERDSQRRGIEASLRDSEAYNKLLFRESCMPQGLLDPQSLRLLDGNRAAAEAFGLPWPVAGSGEGSAEAAPGLAWAQLDLGALLPAQQVDGSDSLDRLSEAMVEALAGGRHVLEMQLLRRGESAWEAEVHLDRWQSGQRSLLQFSLIDVSARVQAQRALEQLNAELETRVARRTQALLEANHQLSETLDTLQKTKDELVRNERLASLGALVAGVAHELNTPIGNSLVVASTLQEHSAHLSADVAAGTLRRSSMQGYLDLANSSFALLMRSLQRAAELVARFKQMAEDTHWGRRCRFDLAEALMQWTQTLQPQFTATPHRLLTELEPGIEMDSWPEMLEQVLSQLISNTLIHAHRPERPGTTRLQLQRLDGERVRLSVSDDGCGIDARSLPRIFDPFFTTRLGSGGNGLGLHRVFSLVNGALGGRIMCSSEPGQGSVFVLELPCVAPQADSLPGSGGERPA</sequence>
<keyword evidence="5" id="KW-0808">Transferase</keyword>
<dbReference type="InterPro" id="IPR004358">
    <property type="entry name" value="Sig_transdc_His_kin-like_C"/>
</dbReference>
<dbReference type="GO" id="GO:0000156">
    <property type="term" value="F:phosphorelay response regulator activity"/>
    <property type="evidence" value="ECO:0007669"/>
    <property type="project" value="TreeGrafter"/>
</dbReference>
<reference evidence="13 14" key="1">
    <citation type="submission" date="2018-01" db="EMBL/GenBank/DDBJ databases">
        <title>Draft genome sequence of Paucibacter aquatile CR182 isolated from freshwater of the Nakdong River.</title>
        <authorList>
            <person name="Choi A."/>
            <person name="Chung E.J."/>
        </authorList>
    </citation>
    <scope>NUCLEOTIDE SEQUENCE [LARGE SCALE GENOMIC DNA]</scope>
    <source>
        <strain evidence="13 14">CR182</strain>
    </source>
</reference>
<keyword evidence="6" id="KW-0547">Nucleotide-binding</keyword>
<keyword evidence="10" id="KW-0175">Coiled coil</keyword>
<comment type="catalytic activity">
    <reaction evidence="1">
        <text>ATP + protein L-histidine = ADP + protein N-phospho-L-histidine.</text>
        <dbReference type="EC" id="2.7.13.3"/>
    </reaction>
</comment>
<dbReference type="GO" id="GO:0004673">
    <property type="term" value="F:protein histidine kinase activity"/>
    <property type="evidence" value="ECO:0007669"/>
    <property type="project" value="UniProtKB-EC"/>
</dbReference>
<gene>
    <name evidence="13" type="ORF">C1O66_20575</name>
</gene>
<proteinExistence type="predicted"/>
<comment type="caution">
    <text evidence="13">The sequence shown here is derived from an EMBL/GenBank/DDBJ whole genome shotgun (WGS) entry which is preliminary data.</text>
</comment>
<evidence type="ECO:0000256" key="10">
    <source>
        <dbReference type="SAM" id="Coils"/>
    </source>
</evidence>
<dbReference type="EMBL" id="POSP01000004">
    <property type="protein sequence ID" value="PND36128.1"/>
    <property type="molecule type" value="Genomic_DNA"/>
</dbReference>
<dbReference type="Gene3D" id="6.10.340.10">
    <property type="match status" value="1"/>
</dbReference>
<dbReference type="PROSITE" id="PS50109">
    <property type="entry name" value="HIS_KIN"/>
    <property type="match status" value="1"/>
</dbReference>
<dbReference type="InterPro" id="IPR033417">
    <property type="entry name" value="CHASE8"/>
</dbReference>
<evidence type="ECO:0000256" key="1">
    <source>
        <dbReference type="ARBA" id="ARBA00000085"/>
    </source>
</evidence>
<dbReference type="Gene3D" id="1.10.287.130">
    <property type="match status" value="1"/>
</dbReference>
<organism evidence="13 14">
    <name type="scientific">Kinneretia aquatilis</name>
    <dbReference type="NCBI Taxonomy" id="2070761"/>
    <lineage>
        <taxon>Bacteria</taxon>
        <taxon>Pseudomonadati</taxon>
        <taxon>Pseudomonadota</taxon>
        <taxon>Betaproteobacteria</taxon>
        <taxon>Burkholderiales</taxon>
        <taxon>Sphaerotilaceae</taxon>
        <taxon>Roseateles</taxon>
    </lineage>
</organism>
<dbReference type="Pfam" id="PF17152">
    <property type="entry name" value="CHASE8"/>
    <property type="match status" value="1"/>
</dbReference>
<evidence type="ECO:0000259" key="12">
    <source>
        <dbReference type="PROSITE" id="PS50885"/>
    </source>
</evidence>
<evidence type="ECO:0000313" key="13">
    <source>
        <dbReference type="EMBL" id="PND36128.1"/>
    </source>
</evidence>
<evidence type="ECO:0000256" key="7">
    <source>
        <dbReference type="ARBA" id="ARBA00022777"/>
    </source>
</evidence>
<dbReference type="PANTHER" id="PTHR42878">
    <property type="entry name" value="TWO-COMPONENT HISTIDINE KINASE"/>
    <property type="match status" value="1"/>
</dbReference>
<keyword evidence="14" id="KW-1185">Reference proteome</keyword>
<dbReference type="GO" id="GO:0030295">
    <property type="term" value="F:protein kinase activator activity"/>
    <property type="evidence" value="ECO:0007669"/>
    <property type="project" value="TreeGrafter"/>
</dbReference>
<dbReference type="SMART" id="SM00387">
    <property type="entry name" value="HATPase_c"/>
    <property type="match status" value="1"/>
</dbReference>
<dbReference type="InterPro" id="IPR003594">
    <property type="entry name" value="HATPase_dom"/>
</dbReference>
<evidence type="ECO:0000259" key="11">
    <source>
        <dbReference type="PROSITE" id="PS50109"/>
    </source>
</evidence>